<dbReference type="RefSeq" id="WP_255918062.1">
    <property type="nucleotide sequence ID" value="NZ_JANFNG010000001.1"/>
</dbReference>
<dbReference type="InterPro" id="IPR024516">
    <property type="entry name" value="Mce_C"/>
</dbReference>
<comment type="caution">
    <text evidence="4">The sequence shown here is derived from an EMBL/GenBank/DDBJ whole genome shotgun (WGS) entry which is preliminary data.</text>
</comment>
<keyword evidence="1" id="KW-1133">Transmembrane helix</keyword>
<dbReference type="InterPro" id="IPR052336">
    <property type="entry name" value="MlaD_Phospholipid_Transporter"/>
</dbReference>
<dbReference type="InterPro" id="IPR003399">
    <property type="entry name" value="Mce/MlaD"/>
</dbReference>
<sequence>MTKTVGRFGRIWQRVRTEPKLGRHVTVVVALIVLAAVAGGSILSNERFSWPWNKTFTFYATFPGSPGVSPGHGQEVRIAGVHVGEIEAVDVDKQGHARLTLSVDPKYPVYQNATLVLRPKSQLNEMYVEMNPGSPPAQRLAAGDTLPVTSAQSPVQLDQVLGHLDTNTREALTTLLQQSDVALADAANNLPQGLSAGDVVMQHLQPVVTALQTRRGTLQKLVTALSQISTAIGGDDQRLTDLINSLEGTLQAVGGHGDDLSSSLAQLPQVTAQLKDATSAVQTLSDQLNPTLDGLRSASGSLPGALRKLRGTVDQAGKVVDSGTPVVQQAVPVVQDLRPFVNNLDSALPALRSVTSLLNKDTAALVPSLDDLGPFLINTRSLTSFKDGNGGILRGFLVLAPSMVSSPNLHSLSTPTQPYRFPQ</sequence>
<keyword evidence="5" id="KW-1185">Reference proteome</keyword>
<feature type="domain" description="Mce/MlaD" evidence="2">
    <location>
        <begin position="56"/>
        <end position="133"/>
    </location>
</feature>
<evidence type="ECO:0000259" key="2">
    <source>
        <dbReference type="Pfam" id="PF02470"/>
    </source>
</evidence>
<dbReference type="EMBL" id="JANFNG010000001">
    <property type="protein sequence ID" value="MCQ4079210.1"/>
    <property type="molecule type" value="Genomic_DNA"/>
</dbReference>
<proteinExistence type="predicted"/>
<feature type="domain" description="Mammalian cell entry C-terminal" evidence="3">
    <location>
        <begin position="199"/>
        <end position="355"/>
    </location>
</feature>
<dbReference type="Pfam" id="PF02470">
    <property type="entry name" value="MlaD"/>
    <property type="match status" value="1"/>
</dbReference>
<accession>A0ABT1PQJ6</accession>
<dbReference type="Pfam" id="PF11887">
    <property type="entry name" value="Mce4_CUP1"/>
    <property type="match status" value="1"/>
</dbReference>
<evidence type="ECO:0000259" key="3">
    <source>
        <dbReference type="Pfam" id="PF11887"/>
    </source>
</evidence>
<keyword evidence="1" id="KW-0472">Membrane</keyword>
<gene>
    <name evidence="4" type="ORF">NGB36_00905</name>
</gene>
<evidence type="ECO:0000256" key="1">
    <source>
        <dbReference type="SAM" id="Phobius"/>
    </source>
</evidence>
<reference evidence="4" key="1">
    <citation type="submission" date="2022-06" db="EMBL/GenBank/DDBJ databases">
        <title>Draft genome sequence of Streptomyces sp. RB6PN25 isolated from peat swamp forest in Thailand.</title>
        <authorList>
            <person name="Duangmal K."/>
            <person name="Klaysubun C."/>
        </authorList>
    </citation>
    <scope>NUCLEOTIDE SEQUENCE</scope>
    <source>
        <strain evidence="4">RB6PN25</strain>
    </source>
</reference>
<dbReference type="PANTHER" id="PTHR33371:SF4">
    <property type="entry name" value="INTERMEMBRANE PHOSPHOLIPID TRANSPORT SYSTEM BINDING PROTEIN MLAD"/>
    <property type="match status" value="1"/>
</dbReference>
<dbReference type="PANTHER" id="PTHR33371">
    <property type="entry name" value="INTERMEMBRANE PHOSPHOLIPID TRANSPORT SYSTEM BINDING PROTEIN MLAD-RELATED"/>
    <property type="match status" value="1"/>
</dbReference>
<dbReference type="Proteomes" id="UP001057702">
    <property type="component" value="Unassembled WGS sequence"/>
</dbReference>
<name>A0ABT1PQJ6_9ACTN</name>
<keyword evidence="1" id="KW-0812">Transmembrane</keyword>
<evidence type="ECO:0000313" key="4">
    <source>
        <dbReference type="EMBL" id="MCQ4079210.1"/>
    </source>
</evidence>
<evidence type="ECO:0000313" key="5">
    <source>
        <dbReference type="Proteomes" id="UP001057702"/>
    </source>
</evidence>
<feature type="transmembrane region" description="Helical" evidence="1">
    <location>
        <begin position="21"/>
        <end position="43"/>
    </location>
</feature>
<organism evidence="4 5">
    <name type="scientific">Streptomyces humicola</name>
    <dbReference type="NCBI Taxonomy" id="2953240"/>
    <lineage>
        <taxon>Bacteria</taxon>
        <taxon>Bacillati</taxon>
        <taxon>Actinomycetota</taxon>
        <taxon>Actinomycetes</taxon>
        <taxon>Kitasatosporales</taxon>
        <taxon>Streptomycetaceae</taxon>
        <taxon>Streptomyces</taxon>
    </lineage>
</organism>
<protein>
    <submittedName>
        <fullName evidence="4">MlaD family protein</fullName>
    </submittedName>
</protein>